<evidence type="ECO:0000313" key="10">
    <source>
        <dbReference type="Proteomes" id="UP000222818"/>
    </source>
</evidence>
<dbReference type="SUPFAM" id="SSF55920">
    <property type="entry name" value="Creatinase/aminopeptidase"/>
    <property type="match status" value="1"/>
</dbReference>
<dbReference type="Pfam" id="PF00557">
    <property type="entry name" value="Peptidase_M24"/>
    <property type="match status" value="1"/>
</dbReference>
<dbReference type="PANTHER" id="PTHR43330:SF27">
    <property type="entry name" value="METHIONINE AMINOPEPTIDASE"/>
    <property type="match status" value="1"/>
</dbReference>
<dbReference type="PROSITE" id="PS00680">
    <property type="entry name" value="MAP_1"/>
    <property type="match status" value="1"/>
</dbReference>
<feature type="binding site" evidence="6">
    <location>
        <position position="171"/>
    </location>
    <ligand>
        <name>a divalent metal cation</name>
        <dbReference type="ChEBI" id="CHEBI:60240"/>
        <label>2</label>
        <note>catalytic</note>
    </ligand>
</feature>
<keyword evidence="4 6" id="KW-0479">Metal-binding</keyword>
<dbReference type="HAMAP" id="MF_01974">
    <property type="entry name" value="MetAP_1"/>
    <property type="match status" value="1"/>
</dbReference>
<feature type="binding site" evidence="6">
    <location>
        <position position="235"/>
    </location>
    <ligand>
        <name>a divalent metal cation</name>
        <dbReference type="ChEBI" id="CHEBI:60240"/>
        <label>1</label>
    </ligand>
</feature>
<evidence type="ECO:0000256" key="3">
    <source>
        <dbReference type="ARBA" id="ARBA00022670"/>
    </source>
</evidence>
<dbReference type="AlphaFoldDB" id="A0A2G0V766"/>
<dbReference type="EMBL" id="MKGN01000010">
    <property type="protein sequence ID" value="PHN16293.1"/>
    <property type="molecule type" value="Genomic_DNA"/>
</dbReference>
<comment type="similarity">
    <text evidence="6">Belongs to the peptidase M24A family. Methionine aminopeptidase type 1 subfamily.</text>
</comment>
<dbReference type="PANTHER" id="PTHR43330">
    <property type="entry name" value="METHIONINE AMINOPEPTIDASE"/>
    <property type="match status" value="1"/>
</dbReference>
<dbReference type="NCBIfam" id="TIGR00500">
    <property type="entry name" value="met_pdase_I"/>
    <property type="match status" value="1"/>
</dbReference>
<dbReference type="Gene3D" id="3.90.230.10">
    <property type="entry name" value="Creatinase/methionine aminopeptidase superfamily"/>
    <property type="match status" value="1"/>
</dbReference>
<keyword evidence="2 6" id="KW-0031">Aminopeptidase</keyword>
<evidence type="ECO:0000256" key="6">
    <source>
        <dbReference type="HAMAP-Rule" id="MF_01974"/>
    </source>
</evidence>
<dbReference type="EC" id="3.4.11.18" evidence="6 7"/>
<comment type="cofactor">
    <cofactor evidence="6">
        <name>Co(2+)</name>
        <dbReference type="ChEBI" id="CHEBI:48828"/>
    </cofactor>
    <cofactor evidence="6">
        <name>Zn(2+)</name>
        <dbReference type="ChEBI" id="CHEBI:29105"/>
    </cofactor>
    <cofactor evidence="6">
        <name>Mn(2+)</name>
        <dbReference type="ChEBI" id="CHEBI:29035"/>
    </cofactor>
    <cofactor evidence="6">
        <name>Fe(2+)</name>
        <dbReference type="ChEBI" id="CHEBI:29033"/>
    </cofactor>
    <text evidence="6">Binds 2 divalent metal cations per subunit. Has a high-affinity and a low affinity metal-binding site. The true nature of the physiological cofactor is under debate. The enzyme is active with cobalt, zinc, manganese or divalent iron ions. Most likely, methionine aminopeptidases function as mononuclear Fe(2+)-metalloproteases under physiological conditions, and the catalytically relevant metal-binding site has been assigned to the histidine-containing high-affinity site.</text>
</comment>
<dbReference type="PRINTS" id="PR00599">
    <property type="entry name" value="MAPEPTIDASE"/>
</dbReference>
<feature type="binding site" evidence="6">
    <location>
        <position position="204"/>
    </location>
    <ligand>
        <name>a divalent metal cation</name>
        <dbReference type="ChEBI" id="CHEBI:60240"/>
        <label>2</label>
        <note>catalytic</note>
    </ligand>
</feature>
<dbReference type="InterPro" id="IPR001714">
    <property type="entry name" value="Pept_M24_MAP"/>
</dbReference>
<keyword evidence="10" id="KW-1185">Reference proteome</keyword>
<organism evidence="9 10">
    <name type="scientific">Candidatus Tremblayella phenacoccinincola</name>
    <dbReference type="NCBI Taxonomy" id="1010676"/>
    <lineage>
        <taxon>Bacteria</taxon>
        <taxon>Pseudomonadati</taxon>
        <taxon>Pseudomonadota</taxon>
        <taxon>Betaproteobacteria</taxon>
        <taxon>Candidatus Tremblayella</taxon>
    </lineage>
</organism>
<dbReference type="InterPro" id="IPR002467">
    <property type="entry name" value="Pept_M24A_MAP1"/>
</dbReference>
<feature type="domain" description="Peptidase M24" evidence="8">
    <location>
        <begin position="13"/>
        <end position="242"/>
    </location>
</feature>
<proteinExistence type="inferred from homology"/>
<dbReference type="GO" id="GO:0005829">
    <property type="term" value="C:cytosol"/>
    <property type="evidence" value="ECO:0007669"/>
    <property type="project" value="TreeGrafter"/>
</dbReference>
<evidence type="ECO:0000256" key="5">
    <source>
        <dbReference type="ARBA" id="ARBA00022801"/>
    </source>
</evidence>
<dbReference type="GO" id="GO:0046872">
    <property type="term" value="F:metal ion binding"/>
    <property type="evidence" value="ECO:0007669"/>
    <property type="project" value="UniProtKB-UniRule"/>
</dbReference>
<comment type="catalytic activity">
    <reaction evidence="6 7">
        <text>Release of N-terminal amino acids, preferentially methionine, from peptides and arylamides.</text>
        <dbReference type="EC" id="3.4.11.18"/>
    </reaction>
</comment>
<feature type="binding site" evidence="6">
    <location>
        <position position="235"/>
    </location>
    <ligand>
        <name>a divalent metal cation</name>
        <dbReference type="ChEBI" id="CHEBI:60240"/>
        <label>2</label>
        <note>catalytic</note>
    </ligand>
</feature>
<reference evidence="9 10" key="1">
    <citation type="journal article" date="2017" name="ISME J.">
        <title>Tremblaya phenacola PPER: an evolutionary beta-gammaproteobacterium collage.</title>
        <authorList>
            <person name="Gil R."/>
            <person name="Vargas-Chavez C."/>
            <person name="Lopez-Madrigal S."/>
            <person name="Santos-Garcia D."/>
            <person name="Latorre A."/>
            <person name="Moya A."/>
        </authorList>
    </citation>
    <scope>NUCLEOTIDE SEQUENCE [LARGE SCALE GENOMIC DNA]</scope>
    <source>
        <strain evidence="9 10">PPER</strain>
    </source>
</reference>
<sequence>MLSYSKAQKEVTKIRLASSLAADVLEMVTSYIKPSITTGELDAFCFMYITTIQKAIPASLGYYGFPKSICVSINEVVCHGIPKYNHIIKEGDIANIDVAVLKEGYYGDSSKMFYVGEAIYIYKELCIVTQECLYLAIRSIKPGIRLRTIGKTIQSYVEHKGYSVVKDFCGHGIGRKLHEDPHIPHYNTPDNGLILKEGMVFTIEPMVNAGERYVLVEEDGWSVKTKDHSLSAQYEHTILVTKDGCEIMSLRTEEPLSIYIHSI</sequence>
<dbReference type="InterPro" id="IPR000994">
    <property type="entry name" value="Pept_M24"/>
</dbReference>
<dbReference type="GO" id="GO:0006508">
    <property type="term" value="P:proteolysis"/>
    <property type="evidence" value="ECO:0007669"/>
    <property type="project" value="UniProtKB-KW"/>
</dbReference>
<dbReference type="Proteomes" id="UP000222818">
    <property type="component" value="Unassembled WGS sequence"/>
</dbReference>
<keyword evidence="3 6" id="KW-0645">Protease</keyword>
<feature type="binding site" evidence="6">
    <location>
        <position position="97"/>
    </location>
    <ligand>
        <name>a divalent metal cation</name>
        <dbReference type="ChEBI" id="CHEBI:60240"/>
        <label>1</label>
    </ligand>
</feature>
<gene>
    <name evidence="6 9" type="primary">map</name>
    <name evidence="9" type="ORF">TPPER_00094</name>
</gene>
<keyword evidence="5 6" id="KW-0378">Hydrolase</keyword>
<feature type="binding site" evidence="6">
    <location>
        <position position="178"/>
    </location>
    <ligand>
        <name>substrate</name>
    </ligand>
</feature>
<evidence type="ECO:0000256" key="4">
    <source>
        <dbReference type="ARBA" id="ARBA00022723"/>
    </source>
</evidence>
<evidence type="ECO:0000256" key="2">
    <source>
        <dbReference type="ARBA" id="ARBA00022438"/>
    </source>
</evidence>
<dbReference type="RefSeq" id="WP_099336835.1">
    <property type="nucleotide sequence ID" value="NZ_MKGN01000010.1"/>
</dbReference>
<comment type="subunit">
    <text evidence="6">Monomer.</text>
</comment>
<accession>A0A2G0V766</accession>
<dbReference type="GO" id="GO:0070006">
    <property type="term" value="F:metalloaminopeptidase activity"/>
    <property type="evidence" value="ECO:0007669"/>
    <property type="project" value="UniProtKB-UniRule"/>
</dbReference>
<dbReference type="CDD" id="cd01086">
    <property type="entry name" value="MetAP1"/>
    <property type="match status" value="1"/>
</dbReference>
<dbReference type="OrthoDB" id="9802055at2"/>
<dbReference type="InterPro" id="IPR036005">
    <property type="entry name" value="Creatinase/aminopeptidase-like"/>
</dbReference>
<feature type="binding site" evidence="6">
    <location>
        <position position="79"/>
    </location>
    <ligand>
        <name>substrate</name>
    </ligand>
</feature>
<comment type="function">
    <text evidence="1 6">Removes the N-terminal methionine from nascent proteins. The N-terminal methionine is often cleaved when the second residue in the primary sequence is small and uncharged (Met-Ala-, Cys, Gly, Pro, Ser, Thr, or Val). Requires deformylation of the N(alpha)-formylated initiator methionine before it can be hydrolyzed.</text>
</comment>
<evidence type="ECO:0000256" key="1">
    <source>
        <dbReference type="ARBA" id="ARBA00002521"/>
    </source>
</evidence>
<evidence type="ECO:0000259" key="8">
    <source>
        <dbReference type="Pfam" id="PF00557"/>
    </source>
</evidence>
<name>A0A2G0V766_9PROT</name>
<feature type="binding site" evidence="6">
    <location>
        <position position="108"/>
    </location>
    <ligand>
        <name>a divalent metal cation</name>
        <dbReference type="ChEBI" id="CHEBI:60240"/>
        <label>2</label>
        <note>catalytic</note>
    </ligand>
</feature>
<protein>
    <recommendedName>
        <fullName evidence="6 7">Methionine aminopeptidase</fullName>
        <shortName evidence="6">MAP</shortName>
        <shortName evidence="6">MetAP</shortName>
        <ecNumber evidence="6 7">3.4.11.18</ecNumber>
    </recommendedName>
    <alternativeName>
        <fullName evidence="6">Peptidase M</fullName>
    </alternativeName>
</protein>
<evidence type="ECO:0000256" key="7">
    <source>
        <dbReference type="RuleBase" id="RU003653"/>
    </source>
</evidence>
<evidence type="ECO:0000313" key="9">
    <source>
        <dbReference type="EMBL" id="PHN16293.1"/>
    </source>
</evidence>
<comment type="caution">
    <text evidence="9">The sequence shown here is derived from an EMBL/GenBank/DDBJ whole genome shotgun (WGS) entry which is preliminary data.</text>
</comment>
<feature type="binding site" evidence="6">
    <location>
        <position position="108"/>
    </location>
    <ligand>
        <name>a divalent metal cation</name>
        <dbReference type="ChEBI" id="CHEBI:60240"/>
        <label>1</label>
    </ligand>
</feature>
<dbReference type="GO" id="GO:0004239">
    <property type="term" value="F:initiator methionyl aminopeptidase activity"/>
    <property type="evidence" value="ECO:0007669"/>
    <property type="project" value="UniProtKB-UniRule"/>
</dbReference>